<feature type="transmembrane region" description="Helical" evidence="14">
    <location>
        <begin position="122"/>
        <end position="139"/>
    </location>
</feature>
<dbReference type="Gene3D" id="3.60.40.10">
    <property type="entry name" value="PPM-type phosphatase domain"/>
    <property type="match status" value="1"/>
</dbReference>
<evidence type="ECO:0000313" key="17">
    <source>
        <dbReference type="Proteomes" id="UP000253908"/>
    </source>
</evidence>
<dbReference type="Pfam" id="PF19732">
    <property type="entry name" value="SpoIIE_N"/>
    <property type="match status" value="1"/>
</dbReference>
<evidence type="ECO:0000256" key="5">
    <source>
        <dbReference type="ARBA" id="ARBA00022801"/>
    </source>
</evidence>
<dbReference type="KEGG" id="ocn:CUC15_00365"/>
<dbReference type="PROSITE" id="PS51746">
    <property type="entry name" value="PPM_2"/>
    <property type="match status" value="1"/>
</dbReference>
<reference evidence="17" key="1">
    <citation type="submission" date="2017-11" db="EMBL/GenBank/DDBJ databases">
        <authorList>
            <person name="Zhu W."/>
        </authorList>
    </citation>
    <scope>NUCLEOTIDE SEQUENCE [LARGE SCALE GENOMIC DNA]</scope>
    <source>
        <strain evidence="17">160</strain>
    </source>
</reference>
<dbReference type="InterPro" id="IPR052016">
    <property type="entry name" value="Bact_Sigma-Reg"/>
</dbReference>
<dbReference type="SMART" id="SM00332">
    <property type="entry name" value="PP2Cc"/>
    <property type="match status" value="1"/>
</dbReference>
<accession>A0A345PC25</accession>
<dbReference type="EMBL" id="CP024848">
    <property type="protein sequence ID" value="AXI07555.1"/>
    <property type="molecule type" value="Genomic_DNA"/>
</dbReference>
<proteinExistence type="predicted"/>
<organism evidence="16 17">
    <name type="scientific">Oceanobacillus zhaokaii</name>
    <dbReference type="NCBI Taxonomy" id="2052660"/>
    <lineage>
        <taxon>Bacteria</taxon>
        <taxon>Bacillati</taxon>
        <taxon>Bacillota</taxon>
        <taxon>Bacilli</taxon>
        <taxon>Bacillales</taxon>
        <taxon>Bacillaceae</taxon>
        <taxon>Oceanobacillus</taxon>
    </lineage>
</organism>
<dbReference type="AlphaFoldDB" id="A0A345PC25"/>
<evidence type="ECO:0000256" key="1">
    <source>
        <dbReference type="ARBA" id="ARBA00004651"/>
    </source>
</evidence>
<dbReference type="PANTHER" id="PTHR43156">
    <property type="entry name" value="STAGE II SPORULATION PROTEIN E-RELATED"/>
    <property type="match status" value="1"/>
</dbReference>
<gene>
    <name evidence="16" type="primary">spoIIE</name>
    <name evidence="16" type="ORF">CUC15_00365</name>
</gene>
<feature type="transmembrane region" description="Helical" evidence="14">
    <location>
        <begin position="41"/>
        <end position="73"/>
    </location>
</feature>
<dbReference type="FunFam" id="3.60.40.10:FF:000100">
    <property type="entry name" value="Stage II sporulation protein E"/>
    <property type="match status" value="1"/>
</dbReference>
<feature type="domain" description="PPM-type phosphatase" evidence="15">
    <location>
        <begin position="589"/>
        <end position="799"/>
    </location>
</feature>
<keyword evidence="6" id="KW-0904">Protein phosphatase</keyword>
<keyword evidence="3" id="KW-1003">Cell membrane</keyword>
<evidence type="ECO:0000256" key="9">
    <source>
        <dbReference type="ARBA" id="ARBA00023136"/>
    </source>
</evidence>
<keyword evidence="4 14" id="KW-0812">Transmembrane</keyword>
<dbReference type="EC" id="3.1.3.16" evidence="2"/>
<evidence type="ECO:0000256" key="4">
    <source>
        <dbReference type="ARBA" id="ARBA00022692"/>
    </source>
</evidence>
<comment type="catalytic activity">
    <reaction evidence="11">
        <text>O-phospho-L-threonyl-[protein] + H2O = L-threonyl-[protein] + phosphate</text>
        <dbReference type="Rhea" id="RHEA:47004"/>
        <dbReference type="Rhea" id="RHEA-COMP:11060"/>
        <dbReference type="Rhea" id="RHEA-COMP:11605"/>
        <dbReference type="ChEBI" id="CHEBI:15377"/>
        <dbReference type="ChEBI" id="CHEBI:30013"/>
        <dbReference type="ChEBI" id="CHEBI:43474"/>
        <dbReference type="ChEBI" id="CHEBI:61977"/>
        <dbReference type="EC" id="3.1.3.16"/>
    </reaction>
</comment>
<feature type="transmembrane region" description="Helical" evidence="14">
    <location>
        <begin position="85"/>
        <end position="110"/>
    </location>
</feature>
<evidence type="ECO:0000256" key="11">
    <source>
        <dbReference type="ARBA" id="ARBA00048336"/>
    </source>
</evidence>
<dbReference type="GO" id="GO:0030435">
    <property type="term" value="P:sporulation resulting in formation of a cellular spore"/>
    <property type="evidence" value="ECO:0007669"/>
    <property type="project" value="UniProtKB-KW"/>
</dbReference>
<dbReference type="PANTHER" id="PTHR43156:SF2">
    <property type="entry name" value="STAGE II SPORULATION PROTEIN E"/>
    <property type="match status" value="1"/>
</dbReference>
<dbReference type="GO" id="GO:0004722">
    <property type="term" value="F:protein serine/threonine phosphatase activity"/>
    <property type="evidence" value="ECO:0007669"/>
    <property type="project" value="UniProtKB-EC"/>
</dbReference>
<evidence type="ECO:0000256" key="13">
    <source>
        <dbReference type="ARBA" id="ARBA00074959"/>
    </source>
</evidence>
<dbReference type="RefSeq" id="WP_114914851.1">
    <property type="nucleotide sequence ID" value="NZ_CP024848.1"/>
</dbReference>
<comment type="subcellular location">
    <subcellularLocation>
        <location evidence="1">Cell membrane</location>
        <topology evidence="1">Multi-pass membrane protein</topology>
    </subcellularLocation>
</comment>
<evidence type="ECO:0000256" key="2">
    <source>
        <dbReference type="ARBA" id="ARBA00013081"/>
    </source>
</evidence>
<evidence type="ECO:0000256" key="6">
    <source>
        <dbReference type="ARBA" id="ARBA00022912"/>
    </source>
</evidence>
<dbReference type="NCBIfam" id="TIGR02865">
    <property type="entry name" value="spore_II_E"/>
    <property type="match status" value="1"/>
</dbReference>
<feature type="transmembrane region" description="Helical" evidence="14">
    <location>
        <begin position="151"/>
        <end position="169"/>
    </location>
</feature>
<dbReference type="SMART" id="SM00331">
    <property type="entry name" value="PP2C_SIG"/>
    <property type="match status" value="1"/>
</dbReference>
<evidence type="ECO:0000256" key="8">
    <source>
        <dbReference type="ARBA" id="ARBA00022989"/>
    </source>
</evidence>
<keyword evidence="8 14" id="KW-1133">Transmembrane helix</keyword>
<dbReference type="InterPro" id="IPR045768">
    <property type="entry name" value="SpoIIE_N"/>
</dbReference>
<protein>
    <recommendedName>
        <fullName evidence="13">Stage II sporulation protein E</fullName>
        <ecNumber evidence="2">3.1.3.16</ecNumber>
    </recommendedName>
</protein>
<evidence type="ECO:0000256" key="10">
    <source>
        <dbReference type="ARBA" id="ARBA00047761"/>
    </source>
</evidence>
<dbReference type="InterPro" id="IPR036457">
    <property type="entry name" value="PPM-type-like_dom_sf"/>
</dbReference>
<evidence type="ECO:0000256" key="14">
    <source>
        <dbReference type="SAM" id="Phobius"/>
    </source>
</evidence>
<keyword evidence="7" id="KW-0749">Sporulation</keyword>
<keyword evidence="17" id="KW-1185">Reference proteome</keyword>
<evidence type="ECO:0000259" key="15">
    <source>
        <dbReference type="PROSITE" id="PS51746"/>
    </source>
</evidence>
<dbReference type="SUPFAM" id="SSF81606">
    <property type="entry name" value="PP2C-like"/>
    <property type="match status" value="1"/>
</dbReference>
<name>A0A345PC25_9BACI</name>
<dbReference type="OrthoDB" id="9763774at2"/>
<feature type="transmembrane region" description="Helical" evidence="14">
    <location>
        <begin position="221"/>
        <end position="245"/>
    </location>
</feature>
<feature type="transmembrane region" description="Helical" evidence="14">
    <location>
        <begin position="275"/>
        <end position="294"/>
    </location>
</feature>
<comment type="function">
    <text evidence="12">Normally needed for pro-sigma E processing during sporulation but can be bypassed in vegetative cells. Activates SpoIIAA by dephosphorylation.</text>
</comment>
<evidence type="ECO:0000256" key="12">
    <source>
        <dbReference type="ARBA" id="ARBA00058752"/>
    </source>
</evidence>
<keyword evidence="9 14" id="KW-0472">Membrane</keyword>
<evidence type="ECO:0000256" key="3">
    <source>
        <dbReference type="ARBA" id="ARBA00022475"/>
    </source>
</evidence>
<comment type="catalytic activity">
    <reaction evidence="10">
        <text>O-phospho-L-seryl-[protein] + H2O = L-seryl-[protein] + phosphate</text>
        <dbReference type="Rhea" id="RHEA:20629"/>
        <dbReference type="Rhea" id="RHEA-COMP:9863"/>
        <dbReference type="Rhea" id="RHEA-COMP:11604"/>
        <dbReference type="ChEBI" id="CHEBI:15377"/>
        <dbReference type="ChEBI" id="CHEBI:29999"/>
        <dbReference type="ChEBI" id="CHEBI:43474"/>
        <dbReference type="ChEBI" id="CHEBI:83421"/>
        <dbReference type="EC" id="3.1.3.16"/>
    </reaction>
</comment>
<feature type="transmembrane region" description="Helical" evidence="14">
    <location>
        <begin position="189"/>
        <end position="209"/>
    </location>
</feature>
<evidence type="ECO:0000256" key="7">
    <source>
        <dbReference type="ARBA" id="ARBA00022969"/>
    </source>
</evidence>
<dbReference type="Proteomes" id="UP000253908">
    <property type="component" value="Chromosome"/>
</dbReference>
<sequence length="817" mass="91777">MMDSFPRVESRDFVKEKTNQIRRLRKWISSKVKSILIDRGVLYFIVGFLLGRAVILSVVSPFAVAFIATMWFIHREKSAKSMIAVLLGALSYSVTHSIFILLALIIFVFLGALFKNKKNQQIIIPMLVFLSTAVPRVFLYSLNDQLTSYEWMLLIVEGVLGAVLVLIFMQSIPLLSPKRYKPALKNEEIVCMIILIASILTGMIGWEAYGASVEQIFSRYFVLLFAFVGGAAIGSTVGVVAGLILSLANVANLYQMSLLAFSGLLGGLLKEGKKLGVASGLLVGTFLIGIYGGTTTLIPSIIESSVAIIFFLLTPAAWTGSISRYIPGTEEYTKEQELYLQKVRNVTAKRVEQFSDVFQALAKSFQVTETDVQDDNDMKRETDIYLSRVTEKTCQSCFMKDRCWQKEFDKTYSMMEEMKDDVTDGRNPNRKVMSRFENHCVKSKQVVEVMKEEMTYFEANRKLKQQVMESKRLVADQLQGVSEVMDDFAKEILKERQHHEQQEMQIIQALEHMGIELEKLDIYQLEKGNIDIEMTASFYNYRGEGAKLIAPVLSDILNEMIIVKQEDISPFPNGYSYLAFGSAREFIVSMGAANAAKGGGLISGDSYTTIELGAGKFAMAISDGMGNGQRAREESVETLRLLQQILQTGIQEKVAIKSINSILALRTTDEMFATLDLAVIDLHNAFVQFLKVGSIPSFIKRGNKVIRIEASNLPMGIIPEFDVDIVSEQLLSDDLLIMMSDGIFEGPMYIENSDLWMKRKIQEMVTDDPQEIADLLLEEVIRTRSGEIEDDMTVLVAKIEKNKPEWATVPVYRKKAL</sequence>
<dbReference type="GO" id="GO:0005886">
    <property type="term" value="C:plasma membrane"/>
    <property type="evidence" value="ECO:0007669"/>
    <property type="project" value="UniProtKB-SubCell"/>
</dbReference>
<dbReference type="InterPro" id="IPR001932">
    <property type="entry name" value="PPM-type_phosphatase-like_dom"/>
</dbReference>
<dbReference type="Pfam" id="PF07228">
    <property type="entry name" value="SpoIIE"/>
    <property type="match status" value="1"/>
</dbReference>
<evidence type="ECO:0000313" key="16">
    <source>
        <dbReference type="EMBL" id="AXI07555.1"/>
    </source>
</evidence>
<dbReference type="InterPro" id="IPR014221">
    <property type="entry name" value="SpoII_E"/>
</dbReference>
<keyword evidence="5" id="KW-0378">Hydrolase</keyword>